<dbReference type="PANTHER" id="PTHR11596:SF5">
    <property type="entry name" value="ALKALINE PHOSPHATASE"/>
    <property type="match status" value="1"/>
</dbReference>
<dbReference type="InterPro" id="IPR017850">
    <property type="entry name" value="Alkaline_phosphatase_core_sf"/>
</dbReference>
<comment type="caution">
    <text evidence="4">The sequence shown here is derived from an EMBL/GenBank/DDBJ whole genome shotgun (WGS) entry which is preliminary data.</text>
</comment>
<reference evidence="4 5" key="1">
    <citation type="submission" date="2022-12" db="EMBL/GenBank/DDBJ databases">
        <title>Chromosome-level genome of Tegillarca granosa.</title>
        <authorList>
            <person name="Kim J."/>
        </authorList>
    </citation>
    <scope>NUCLEOTIDE SEQUENCE [LARGE SCALE GENOMIC DNA]</scope>
    <source>
        <strain evidence="4">Teg-2019</strain>
        <tissue evidence="4">Adductor muscle</tissue>
    </source>
</reference>
<sequence length="173" mass="19111">MSFLICVLLRVCALKTQKKMEKINLYFGLSLLILHLAIGSLPKGIYQDIDWFKQAQDEIKRALEVNRKINTNIAKNIILINAGGFDHATATAARIFKGQLNGLKGEETLLEFEKFPHIGLSKTYCAEKQGCEGTASVTAMLCGVKTNFRVVGLSDKANDDSFTSRLGAEIPFI</sequence>
<dbReference type="Pfam" id="PF00245">
    <property type="entry name" value="Alk_phosphatase"/>
    <property type="match status" value="1"/>
</dbReference>
<dbReference type="PANTHER" id="PTHR11596">
    <property type="entry name" value="ALKALINE PHOSPHATASE"/>
    <property type="match status" value="1"/>
</dbReference>
<evidence type="ECO:0000313" key="5">
    <source>
        <dbReference type="Proteomes" id="UP001217089"/>
    </source>
</evidence>
<dbReference type="EC" id="3.1.3.1" evidence="1"/>
<dbReference type="EMBL" id="JARBDR010000917">
    <property type="protein sequence ID" value="KAJ8302989.1"/>
    <property type="molecule type" value="Genomic_DNA"/>
</dbReference>
<comment type="similarity">
    <text evidence="3">Belongs to the alkaline phosphatase family.</text>
</comment>
<keyword evidence="5" id="KW-1185">Reference proteome</keyword>
<evidence type="ECO:0000256" key="1">
    <source>
        <dbReference type="ARBA" id="ARBA00012647"/>
    </source>
</evidence>
<name>A0ABQ9ECC6_TEGGR</name>
<proteinExistence type="inferred from homology"/>
<evidence type="ECO:0000313" key="4">
    <source>
        <dbReference type="EMBL" id="KAJ8302989.1"/>
    </source>
</evidence>
<dbReference type="InterPro" id="IPR001952">
    <property type="entry name" value="Alkaline_phosphatase"/>
</dbReference>
<dbReference type="PRINTS" id="PR00113">
    <property type="entry name" value="ALKPHPHTASE"/>
</dbReference>
<protein>
    <recommendedName>
        <fullName evidence="1">alkaline phosphatase</fullName>
        <ecNumber evidence="1">3.1.3.1</ecNumber>
    </recommendedName>
</protein>
<gene>
    <name evidence="4" type="ORF">KUTeg_019385</name>
</gene>
<accession>A0ABQ9ECC6</accession>
<evidence type="ECO:0000256" key="2">
    <source>
        <dbReference type="ARBA" id="ARBA00022553"/>
    </source>
</evidence>
<dbReference type="Proteomes" id="UP001217089">
    <property type="component" value="Unassembled WGS sequence"/>
</dbReference>
<dbReference type="Gene3D" id="3.40.720.10">
    <property type="entry name" value="Alkaline Phosphatase, subunit A"/>
    <property type="match status" value="1"/>
</dbReference>
<organism evidence="4 5">
    <name type="scientific">Tegillarca granosa</name>
    <name type="common">Malaysian cockle</name>
    <name type="synonym">Anadara granosa</name>
    <dbReference type="NCBI Taxonomy" id="220873"/>
    <lineage>
        <taxon>Eukaryota</taxon>
        <taxon>Metazoa</taxon>
        <taxon>Spiralia</taxon>
        <taxon>Lophotrochozoa</taxon>
        <taxon>Mollusca</taxon>
        <taxon>Bivalvia</taxon>
        <taxon>Autobranchia</taxon>
        <taxon>Pteriomorphia</taxon>
        <taxon>Arcoida</taxon>
        <taxon>Arcoidea</taxon>
        <taxon>Arcidae</taxon>
        <taxon>Tegillarca</taxon>
    </lineage>
</organism>
<evidence type="ECO:0000256" key="3">
    <source>
        <dbReference type="RuleBase" id="RU003946"/>
    </source>
</evidence>
<dbReference type="SUPFAM" id="SSF53649">
    <property type="entry name" value="Alkaline phosphatase-like"/>
    <property type="match status" value="1"/>
</dbReference>
<keyword evidence="2" id="KW-0597">Phosphoprotein</keyword>